<reference evidence="1" key="2">
    <citation type="submission" date="2021-04" db="EMBL/GenBank/DDBJ databases">
        <authorList>
            <person name="Gilroy R."/>
        </authorList>
    </citation>
    <scope>NUCLEOTIDE SEQUENCE</scope>
    <source>
        <strain evidence="1">ChiGjej6B6-14162</strain>
    </source>
</reference>
<dbReference type="AlphaFoldDB" id="A0A9D1XA95"/>
<evidence type="ECO:0000313" key="2">
    <source>
        <dbReference type="Proteomes" id="UP000886740"/>
    </source>
</evidence>
<evidence type="ECO:0000313" key="1">
    <source>
        <dbReference type="EMBL" id="HIX75798.1"/>
    </source>
</evidence>
<dbReference type="Proteomes" id="UP000886740">
    <property type="component" value="Unassembled WGS sequence"/>
</dbReference>
<accession>A0A9D1XA95</accession>
<gene>
    <name evidence="1" type="ORF">H9977_12315</name>
</gene>
<reference evidence="1" key="1">
    <citation type="journal article" date="2021" name="PeerJ">
        <title>Extensive microbial diversity within the chicken gut microbiome revealed by metagenomics and culture.</title>
        <authorList>
            <person name="Gilroy R."/>
            <person name="Ravi A."/>
            <person name="Getino M."/>
            <person name="Pursley I."/>
            <person name="Horton D.L."/>
            <person name="Alikhan N.F."/>
            <person name="Baker D."/>
            <person name="Gharbi K."/>
            <person name="Hall N."/>
            <person name="Watson M."/>
            <person name="Adriaenssens E.M."/>
            <person name="Foster-Nyarko E."/>
            <person name="Jarju S."/>
            <person name="Secka A."/>
            <person name="Antonio M."/>
            <person name="Oren A."/>
            <person name="Chaudhuri R.R."/>
            <person name="La Ragione R."/>
            <person name="Hildebrand F."/>
            <person name="Pallen M.J."/>
        </authorList>
    </citation>
    <scope>NUCLEOTIDE SEQUENCE</scope>
    <source>
        <strain evidence="1">ChiGjej6B6-14162</strain>
    </source>
</reference>
<name>A0A9D1XA95_9BACT</name>
<sequence length="246" mass="29097">MLFNDIIQNLYSGDKSSILEILNASIHIQELKIINDEPAIHTGYYCHVHTGSLFEFIYIISTKELCFQKSSHNNVYAPLGLPYICEYTPTPYSYKQFKFIHQKGIWYNSYNNITDTFSFIETNKTKEYEIQNKKVIKVNTKDDNIISQFKIKAKTFTISNNRRNLLIPENKEFNYKLNPLCFPKFYKSNKFHELKDNRTEESSFYDENYKRYEKYNGTYAQDIEGLDDDFIDDVLGGEPDAYRNID</sequence>
<organism evidence="1 2">
    <name type="scientific">Candidatus Parabacteroides intestinipullorum</name>
    <dbReference type="NCBI Taxonomy" id="2838723"/>
    <lineage>
        <taxon>Bacteria</taxon>
        <taxon>Pseudomonadati</taxon>
        <taxon>Bacteroidota</taxon>
        <taxon>Bacteroidia</taxon>
        <taxon>Bacteroidales</taxon>
        <taxon>Tannerellaceae</taxon>
        <taxon>Parabacteroides</taxon>
    </lineage>
</organism>
<proteinExistence type="predicted"/>
<dbReference type="EMBL" id="DXEL01000085">
    <property type="protein sequence ID" value="HIX75798.1"/>
    <property type="molecule type" value="Genomic_DNA"/>
</dbReference>
<comment type="caution">
    <text evidence="1">The sequence shown here is derived from an EMBL/GenBank/DDBJ whole genome shotgun (WGS) entry which is preliminary data.</text>
</comment>
<protein>
    <submittedName>
        <fullName evidence="1">Uncharacterized protein</fullName>
    </submittedName>
</protein>